<feature type="compositionally biased region" description="Polar residues" evidence="1">
    <location>
        <begin position="320"/>
        <end position="334"/>
    </location>
</feature>
<organism evidence="2 3">
    <name type="scientific">Sphaeroforma arctica JP610</name>
    <dbReference type="NCBI Taxonomy" id="667725"/>
    <lineage>
        <taxon>Eukaryota</taxon>
        <taxon>Ichthyosporea</taxon>
        <taxon>Ichthyophonida</taxon>
        <taxon>Sphaeroforma</taxon>
    </lineage>
</organism>
<feature type="compositionally biased region" description="Basic and acidic residues" evidence="1">
    <location>
        <begin position="336"/>
        <end position="350"/>
    </location>
</feature>
<dbReference type="EMBL" id="KQ241610">
    <property type="protein sequence ID" value="KNC87426.1"/>
    <property type="molecule type" value="Genomic_DNA"/>
</dbReference>
<dbReference type="AlphaFoldDB" id="A0A0L0GEY2"/>
<name>A0A0L0GEY2_9EUKA</name>
<feature type="compositionally biased region" description="Basic residues" evidence="1">
    <location>
        <begin position="67"/>
        <end position="76"/>
    </location>
</feature>
<feature type="region of interest" description="Disordered" evidence="1">
    <location>
        <begin position="47"/>
        <end position="77"/>
    </location>
</feature>
<dbReference type="GeneID" id="25900967"/>
<protein>
    <submittedName>
        <fullName evidence="2">Uncharacterized protein</fullName>
    </submittedName>
</protein>
<gene>
    <name evidence="2" type="ORF">SARC_00463</name>
</gene>
<evidence type="ECO:0000313" key="3">
    <source>
        <dbReference type="Proteomes" id="UP000054560"/>
    </source>
</evidence>
<evidence type="ECO:0000256" key="1">
    <source>
        <dbReference type="SAM" id="MobiDB-lite"/>
    </source>
</evidence>
<dbReference type="RefSeq" id="XP_014161328.1">
    <property type="nucleotide sequence ID" value="XM_014305853.1"/>
</dbReference>
<accession>A0A0L0GEY2</accession>
<proteinExistence type="predicted"/>
<reference evidence="2 3" key="1">
    <citation type="submission" date="2011-02" db="EMBL/GenBank/DDBJ databases">
        <title>The Genome Sequence of Sphaeroforma arctica JP610.</title>
        <authorList>
            <consortium name="The Broad Institute Genome Sequencing Platform"/>
            <person name="Russ C."/>
            <person name="Cuomo C."/>
            <person name="Young S.K."/>
            <person name="Zeng Q."/>
            <person name="Gargeya S."/>
            <person name="Alvarado L."/>
            <person name="Berlin A."/>
            <person name="Chapman S.B."/>
            <person name="Chen Z."/>
            <person name="Freedman E."/>
            <person name="Gellesch M."/>
            <person name="Goldberg J."/>
            <person name="Griggs A."/>
            <person name="Gujja S."/>
            <person name="Heilman E."/>
            <person name="Heiman D."/>
            <person name="Howarth C."/>
            <person name="Mehta T."/>
            <person name="Neiman D."/>
            <person name="Pearson M."/>
            <person name="Roberts A."/>
            <person name="Saif S."/>
            <person name="Shea T."/>
            <person name="Shenoy N."/>
            <person name="Sisk P."/>
            <person name="Stolte C."/>
            <person name="Sykes S."/>
            <person name="White J."/>
            <person name="Yandava C."/>
            <person name="Burger G."/>
            <person name="Gray M.W."/>
            <person name="Holland P.W.H."/>
            <person name="King N."/>
            <person name="Lang F.B.F."/>
            <person name="Roger A.J."/>
            <person name="Ruiz-Trillo I."/>
            <person name="Haas B."/>
            <person name="Nusbaum C."/>
            <person name="Birren B."/>
        </authorList>
    </citation>
    <scope>NUCLEOTIDE SEQUENCE [LARGE SCALE GENOMIC DNA]</scope>
    <source>
        <strain evidence="2 3">JP610</strain>
    </source>
</reference>
<keyword evidence="3" id="KW-1185">Reference proteome</keyword>
<dbReference type="Proteomes" id="UP000054560">
    <property type="component" value="Unassembled WGS sequence"/>
</dbReference>
<sequence length="350" mass="38487">MIDITEDGDDANNFGERIGPTRSTFDNGVEIIVPCVDRNINNFSTVPADKSAPNKLTTQATIGERTRHSRRPKTRNSKLSDAALGFMEYAQKGVVDNIQIASSDVAAICGLNKYARPGELLFKYVYKGFPNLMKMDAANLDISIISEEQKVEELMAQTSQAKELKSVLKASKARHKYHTVSANQDGKKVKSVADVEIFGKQASKAIQTALVKKELPVHEIHELQRAINSSLFTNFGNRKENTALQEYEDRTGYFVSENNAQCYMMSVDTTADDTTADGVMDTADDIQFIPRTNKRAKSFDIIGFIDGIALAPAVEIANPASASSSHETTGSGKPTNEARDSKPQKRRVEL</sequence>
<feature type="region of interest" description="Disordered" evidence="1">
    <location>
        <begin position="319"/>
        <end position="350"/>
    </location>
</feature>
<dbReference type="eggNOG" id="ENOG502S90U">
    <property type="taxonomic scope" value="Eukaryota"/>
</dbReference>
<evidence type="ECO:0000313" key="2">
    <source>
        <dbReference type="EMBL" id="KNC87426.1"/>
    </source>
</evidence>